<protein>
    <submittedName>
        <fullName evidence="1">Uncharacterized protein</fullName>
    </submittedName>
</protein>
<dbReference type="AlphaFoldDB" id="A0A0F8Z4S2"/>
<proteinExistence type="predicted"/>
<comment type="caution">
    <text evidence="1">The sequence shown here is derived from an EMBL/GenBank/DDBJ whole genome shotgun (WGS) entry which is preliminary data.</text>
</comment>
<gene>
    <name evidence="1" type="ORF">LCGC14_2739800</name>
</gene>
<evidence type="ECO:0000313" key="1">
    <source>
        <dbReference type="EMBL" id="KKK88768.1"/>
    </source>
</evidence>
<dbReference type="EMBL" id="LAZR01049810">
    <property type="protein sequence ID" value="KKK88768.1"/>
    <property type="molecule type" value="Genomic_DNA"/>
</dbReference>
<name>A0A0F8Z4S2_9ZZZZ</name>
<reference evidence="1" key="1">
    <citation type="journal article" date="2015" name="Nature">
        <title>Complex archaea that bridge the gap between prokaryotes and eukaryotes.</title>
        <authorList>
            <person name="Spang A."/>
            <person name="Saw J.H."/>
            <person name="Jorgensen S.L."/>
            <person name="Zaremba-Niedzwiedzka K."/>
            <person name="Martijn J."/>
            <person name="Lind A.E."/>
            <person name="van Eijk R."/>
            <person name="Schleper C."/>
            <person name="Guy L."/>
            <person name="Ettema T.J."/>
        </authorList>
    </citation>
    <scope>NUCLEOTIDE SEQUENCE</scope>
</reference>
<sequence length="85" mass="10388">FIDEIFCKKNSSVEIFKEYIEKMIIEACNEKIIFEDKKKSFEDWRDKNIIRRNGKKYIPLCRIEKINHETPKAYIIYFDQPIPKL</sequence>
<accession>A0A0F8Z4S2</accession>
<feature type="non-terminal residue" evidence="1">
    <location>
        <position position="1"/>
    </location>
</feature>
<organism evidence="1">
    <name type="scientific">marine sediment metagenome</name>
    <dbReference type="NCBI Taxonomy" id="412755"/>
    <lineage>
        <taxon>unclassified sequences</taxon>
        <taxon>metagenomes</taxon>
        <taxon>ecological metagenomes</taxon>
    </lineage>
</organism>